<feature type="domain" description="DUF222" evidence="2">
    <location>
        <begin position="76"/>
        <end position="402"/>
    </location>
</feature>
<keyword evidence="4" id="KW-1185">Reference proteome</keyword>
<organism evidence="3 4">
    <name type="scientific">Gordonia aichiensis NBRC 108223</name>
    <dbReference type="NCBI Taxonomy" id="1220583"/>
    <lineage>
        <taxon>Bacteria</taxon>
        <taxon>Bacillati</taxon>
        <taxon>Actinomycetota</taxon>
        <taxon>Actinomycetes</taxon>
        <taxon>Mycobacteriales</taxon>
        <taxon>Gordoniaceae</taxon>
        <taxon>Gordonia</taxon>
    </lineage>
</organism>
<feature type="region of interest" description="Disordered" evidence="1">
    <location>
        <begin position="594"/>
        <end position="646"/>
    </location>
</feature>
<protein>
    <recommendedName>
        <fullName evidence="2">DUF222 domain-containing protein</fullName>
    </recommendedName>
</protein>
<dbReference type="CDD" id="cd00085">
    <property type="entry name" value="HNHc"/>
    <property type="match status" value="1"/>
</dbReference>
<dbReference type="EMBL" id="BANR01000030">
    <property type="protein sequence ID" value="GAC50761.1"/>
    <property type="molecule type" value="Genomic_DNA"/>
</dbReference>
<dbReference type="eggNOG" id="COG1403">
    <property type="taxonomic scope" value="Bacteria"/>
</dbReference>
<gene>
    <name evidence="3" type="ORF">GOACH_30_00070</name>
</gene>
<feature type="compositionally biased region" description="Pro residues" evidence="1">
    <location>
        <begin position="622"/>
        <end position="633"/>
    </location>
</feature>
<proteinExistence type="predicted"/>
<reference evidence="3 4" key="1">
    <citation type="submission" date="2012-12" db="EMBL/GenBank/DDBJ databases">
        <title>Whole genome shotgun sequence of Gordonia aichiensis NBRC 108223.</title>
        <authorList>
            <person name="Isaki-Nakamura S."/>
            <person name="Hosoyama A."/>
            <person name="Tsuchikane K."/>
            <person name="Ando Y."/>
            <person name="Baba S."/>
            <person name="Ohji S."/>
            <person name="Hamada M."/>
            <person name="Tamura T."/>
            <person name="Yamazoe A."/>
            <person name="Yamazaki S."/>
            <person name="Fujita N."/>
        </authorList>
    </citation>
    <scope>NUCLEOTIDE SEQUENCE [LARGE SCALE GENOMIC DNA]</scope>
    <source>
        <strain evidence="3 4">NBRC 108223</strain>
    </source>
</reference>
<evidence type="ECO:0000313" key="3">
    <source>
        <dbReference type="EMBL" id="GAC50761.1"/>
    </source>
</evidence>
<dbReference type="InterPro" id="IPR003615">
    <property type="entry name" value="HNH_nuc"/>
</dbReference>
<dbReference type="STRING" id="1220583.GOACH_30_00070"/>
<feature type="compositionally biased region" description="Low complexity" evidence="1">
    <location>
        <begin position="634"/>
        <end position="646"/>
    </location>
</feature>
<comment type="caution">
    <text evidence="3">The sequence shown here is derived from an EMBL/GenBank/DDBJ whole genome shotgun (WGS) entry which is preliminary data.</text>
</comment>
<sequence length="646" mass="67393">MSSEHDSGNDGPGVGETLCAPALLDAAGLGCAVAGSVDARVAEALTRVASALDELAGLELAGLSDAGVVEAAQVAERLARRTAAAVTDRLVVEASDRTLPRALGYRDVRDFLAHRLGVGDPAARHQLISATGSFTSIVGEKEQPRCPTLAQYWGQGLIAPARARAVLEVLGQIPHQIPAEVCAAAEAQMAGYGVQFTPKEITTLGTRLMAHLDPDGTVTDDTDRRRRRRLWVNRQGADLMSRLTADLDPATRARLDVVLDAWATPGMNNPDDDTSPAGPVGEADAEVVAQAAARDQRSQAQRNHDAVSALLSQVVDAGVLGRSHRGLPIQVIATTTLAELQAHAGIAQTASGTLLPIPDLIAMAAHSASGVQPFLAVFAEHTSVPLYLGRSKRLASQGQRLASFASAGGRMCSAPGCTQPASRVAMHHAAKDWAQGGLTDIDQLVPACDVHNNRVGPKPGQYTTRIITDGPDTGRVAWRLNTATGMPPNPEHINRAADVATDFRDHLAEARAQASTTAGGTITHLSDHRRRHTPADTDADTGADAVGAAVRESVDRGGVTASAGRSEGRGNPGNPATPTAISVVDHRLLTTLLDTTPEHAGERRVDITWNPPRPLDLDPDPDPPPGDPPPGSEPPGSVDPPLADAA</sequence>
<feature type="region of interest" description="Disordered" evidence="1">
    <location>
        <begin position="512"/>
        <end position="581"/>
    </location>
</feature>
<evidence type="ECO:0000256" key="1">
    <source>
        <dbReference type="SAM" id="MobiDB-lite"/>
    </source>
</evidence>
<name>L7KQH5_9ACTN</name>
<evidence type="ECO:0000259" key="2">
    <source>
        <dbReference type="Pfam" id="PF02720"/>
    </source>
</evidence>
<feature type="compositionally biased region" description="Low complexity" evidence="1">
    <location>
        <begin position="540"/>
        <end position="550"/>
    </location>
</feature>
<dbReference type="AlphaFoldDB" id="L7KQH5"/>
<accession>L7KQH5</accession>
<dbReference type="RefSeq" id="WP_005179130.1">
    <property type="nucleotide sequence ID" value="NZ_BANR01000030.1"/>
</dbReference>
<dbReference type="InterPro" id="IPR003870">
    <property type="entry name" value="DUF222"/>
</dbReference>
<feature type="compositionally biased region" description="Basic and acidic residues" evidence="1">
    <location>
        <begin position="596"/>
        <end position="606"/>
    </location>
</feature>
<feature type="compositionally biased region" description="Polar residues" evidence="1">
    <location>
        <begin position="513"/>
        <end position="524"/>
    </location>
</feature>
<evidence type="ECO:0000313" key="4">
    <source>
        <dbReference type="Proteomes" id="UP000010988"/>
    </source>
</evidence>
<dbReference type="Pfam" id="PF02720">
    <property type="entry name" value="DUF222"/>
    <property type="match status" value="1"/>
</dbReference>
<dbReference type="Proteomes" id="UP000010988">
    <property type="component" value="Unassembled WGS sequence"/>
</dbReference>